<evidence type="ECO:0000313" key="1">
    <source>
        <dbReference type="EMBL" id="HDD44614.1"/>
    </source>
</evidence>
<proteinExistence type="predicted"/>
<sequence length="67" mass="8082">MKVKKFREKELPTELVVRTFSTKWTDESTEAIFRIQWKDGISVDISLNKRQVRSLIEFLEDWLEHEA</sequence>
<protein>
    <submittedName>
        <fullName evidence="1">Uncharacterized protein</fullName>
    </submittedName>
</protein>
<accession>A0A7C0U343</accession>
<organism evidence="1">
    <name type="scientific">Desulfofervidus auxilii</name>
    <dbReference type="NCBI Taxonomy" id="1621989"/>
    <lineage>
        <taxon>Bacteria</taxon>
        <taxon>Pseudomonadati</taxon>
        <taxon>Thermodesulfobacteriota</taxon>
        <taxon>Candidatus Desulfofervidia</taxon>
        <taxon>Candidatus Desulfofervidales</taxon>
        <taxon>Candidatus Desulfofervidaceae</taxon>
        <taxon>Candidatus Desulfofervidus</taxon>
    </lineage>
</organism>
<reference evidence="1" key="1">
    <citation type="journal article" date="2020" name="mSystems">
        <title>Genome- and Community-Level Interaction Insights into Carbon Utilization and Element Cycling Functions of Hydrothermarchaeota in Hydrothermal Sediment.</title>
        <authorList>
            <person name="Zhou Z."/>
            <person name="Liu Y."/>
            <person name="Xu W."/>
            <person name="Pan J."/>
            <person name="Luo Z.H."/>
            <person name="Li M."/>
        </authorList>
    </citation>
    <scope>NUCLEOTIDE SEQUENCE [LARGE SCALE GENOMIC DNA]</scope>
    <source>
        <strain evidence="1">HyVt-233</strain>
    </source>
</reference>
<dbReference type="EMBL" id="DRBS01000262">
    <property type="protein sequence ID" value="HDD44614.1"/>
    <property type="molecule type" value="Genomic_DNA"/>
</dbReference>
<name>A0A7C0U343_DESA2</name>
<comment type="caution">
    <text evidence="1">The sequence shown here is derived from an EMBL/GenBank/DDBJ whole genome shotgun (WGS) entry which is preliminary data.</text>
</comment>
<gene>
    <name evidence="1" type="ORF">ENG63_07130</name>
</gene>
<dbReference type="AlphaFoldDB" id="A0A7C0U343"/>
<dbReference type="Proteomes" id="UP000886289">
    <property type="component" value="Unassembled WGS sequence"/>
</dbReference>